<dbReference type="InterPro" id="IPR007138">
    <property type="entry name" value="ABM_dom"/>
</dbReference>
<dbReference type="InterPro" id="IPR050744">
    <property type="entry name" value="AI-2_Isomerase_LsrG"/>
</dbReference>
<dbReference type="InterPro" id="IPR011008">
    <property type="entry name" value="Dimeric_a/b-barrel"/>
</dbReference>
<dbReference type="Pfam" id="PF03992">
    <property type="entry name" value="ABM"/>
    <property type="match status" value="1"/>
</dbReference>
<dbReference type="PANTHER" id="PTHR33336:SF3">
    <property type="entry name" value="ABM DOMAIN-CONTAINING PROTEIN"/>
    <property type="match status" value="1"/>
</dbReference>
<gene>
    <name evidence="2" type="ORF">ACFPCY_15185</name>
</gene>
<dbReference type="RefSeq" id="WP_378255533.1">
    <property type="nucleotide sequence ID" value="NZ_JBHSIT010000004.1"/>
</dbReference>
<dbReference type="EMBL" id="JBHSIT010000004">
    <property type="protein sequence ID" value="MFC4908671.1"/>
    <property type="molecule type" value="Genomic_DNA"/>
</dbReference>
<name>A0ABV9TWZ7_9ACTN</name>
<evidence type="ECO:0000313" key="2">
    <source>
        <dbReference type="EMBL" id="MFC4908671.1"/>
    </source>
</evidence>
<dbReference type="PROSITE" id="PS51725">
    <property type="entry name" value="ABM"/>
    <property type="match status" value="1"/>
</dbReference>
<accession>A0ABV9TWZ7</accession>
<keyword evidence="2" id="KW-0503">Monooxygenase</keyword>
<dbReference type="PANTHER" id="PTHR33336">
    <property type="entry name" value="QUINOL MONOOXYGENASE YGIN-RELATED"/>
    <property type="match status" value="1"/>
</dbReference>
<evidence type="ECO:0000259" key="1">
    <source>
        <dbReference type="PROSITE" id="PS51725"/>
    </source>
</evidence>
<dbReference type="Gene3D" id="3.30.70.100">
    <property type="match status" value="1"/>
</dbReference>
<organism evidence="2 3">
    <name type="scientific">Actinomadura gamaensis</name>
    <dbReference type="NCBI Taxonomy" id="1763541"/>
    <lineage>
        <taxon>Bacteria</taxon>
        <taxon>Bacillati</taxon>
        <taxon>Actinomycetota</taxon>
        <taxon>Actinomycetes</taxon>
        <taxon>Streptosporangiales</taxon>
        <taxon>Thermomonosporaceae</taxon>
        <taxon>Actinomadura</taxon>
    </lineage>
</organism>
<reference evidence="3" key="1">
    <citation type="journal article" date="2019" name="Int. J. Syst. Evol. Microbiol.">
        <title>The Global Catalogue of Microorganisms (GCM) 10K type strain sequencing project: providing services to taxonomists for standard genome sequencing and annotation.</title>
        <authorList>
            <consortium name="The Broad Institute Genomics Platform"/>
            <consortium name="The Broad Institute Genome Sequencing Center for Infectious Disease"/>
            <person name="Wu L."/>
            <person name="Ma J."/>
        </authorList>
    </citation>
    <scope>NUCLEOTIDE SEQUENCE [LARGE SCALE GENOMIC DNA]</scope>
    <source>
        <strain evidence="3">KLKA75</strain>
    </source>
</reference>
<proteinExistence type="predicted"/>
<dbReference type="GO" id="GO:0004497">
    <property type="term" value="F:monooxygenase activity"/>
    <property type="evidence" value="ECO:0007669"/>
    <property type="project" value="UniProtKB-KW"/>
</dbReference>
<keyword evidence="3" id="KW-1185">Reference proteome</keyword>
<dbReference type="Proteomes" id="UP001595872">
    <property type="component" value="Unassembled WGS sequence"/>
</dbReference>
<keyword evidence="2" id="KW-0560">Oxidoreductase</keyword>
<protein>
    <submittedName>
        <fullName evidence="2">Quinol monooxygenase</fullName>
        <ecNumber evidence="2">1.-.-.-</ecNumber>
    </submittedName>
</protein>
<comment type="caution">
    <text evidence="2">The sequence shown here is derived from an EMBL/GenBank/DDBJ whole genome shotgun (WGS) entry which is preliminary data.</text>
</comment>
<dbReference type="EC" id="1.-.-.-" evidence="2"/>
<evidence type="ECO:0000313" key="3">
    <source>
        <dbReference type="Proteomes" id="UP001595872"/>
    </source>
</evidence>
<sequence length="102" mass="11236">MSAAGATLFVVAELRAVRGQEDRLRTALEAMIEPSLDEPGCLAYRPYGDPNDPSRMVVVEEWTGPDALAEHFATPHFRHAEQVFAGILAEPMTVRRLAEVTD</sequence>
<dbReference type="SUPFAM" id="SSF54909">
    <property type="entry name" value="Dimeric alpha+beta barrel"/>
    <property type="match status" value="1"/>
</dbReference>
<feature type="domain" description="ABM" evidence="1">
    <location>
        <begin position="8"/>
        <end position="97"/>
    </location>
</feature>